<feature type="transmembrane region" description="Helical" evidence="6">
    <location>
        <begin position="86"/>
        <end position="115"/>
    </location>
</feature>
<feature type="transmembrane region" description="Helical" evidence="6">
    <location>
        <begin position="430"/>
        <end position="457"/>
    </location>
</feature>
<feature type="transmembrane region" description="Helical" evidence="6">
    <location>
        <begin position="225"/>
        <end position="245"/>
    </location>
</feature>
<evidence type="ECO:0000256" key="2">
    <source>
        <dbReference type="ARBA" id="ARBA00022475"/>
    </source>
</evidence>
<feature type="transmembrane region" description="Helical" evidence="6">
    <location>
        <begin position="515"/>
        <end position="536"/>
    </location>
</feature>
<feature type="transmembrane region" description="Helical" evidence="6">
    <location>
        <begin position="257"/>
        <end position="279"/>
    </location>
</feature>
<name>A0ABV6RTT3_9GAMM</name>
<feature type="transmembrane region" description="Helical" evidence="6">
    <location>
        <begin position="158"/>
        <end position="175"/>
    </location>
</feature>
<dbReference type="EMBL" id="JBHLTG010000005">
    <property type="protein sequence ID" value="MFC0680391.1"/>
    <property type="molecule type" value="Genomic_DNA"/>
</dbReference>
<keyword evidence="6" id="KW-0997">Cell inner membrane</keyword>
<comment type="caution">
    <text evidence="6">Lacks conserved residue(s) required for the propagation of feature annotation.</text>
</comment>
<sequence>MLRLARLTGPAALVLAGFVALVAALLVGGGADTPGFGTDPGALVRFGLPTAKLLVNLATALTLGALVLACFALSAAERAFARALDVAAGAAAVWTVASLAASLLTFLSLGVELTLDDRFGEGFSAFLTTVELGQAWLGTTLLAAAVTVVCFAVRNQTLLAFVAVGVVLGQLPLAQQGHAGGTEDHGAAVIALWMHIAGAGVWLGGLATIALLLPELRGERLGKVLPRYSTLAIVCFTIVAASGYVRAEIAIGAIERLASPYGLLVLAKVGVLVALGLFGAVYRRRLIARIEAADRPAGRIFGILAVAELAFMGVASGVAAALGRTAPPDPEIPASELAEPTPAQLLTGRELPPEPDIWSYLTQWNLDLLWILACAFGLFFYLAAVFRLRQRGDSWPVLRTVAWISGLALLFLITNGGLNVYQPYLFSAHMLAHMALGMMVPLLLVPGAPITLALRAIRKRTDGSRGGREWLLAAVHSRYAAVLGNPVVAAVLFTGSLWLFYYSPLFSWAMTDHVGHHWMVVHFLATGFLFVQVLIGSDPLPYRAPYPLRLVLLLATMAFHAFFGLALMTGSGLLLADWYGAMGREWGDPPLVDQQNGGGIAWSVGEIPTVILAIVVALQWARSDDREAKRVDRAADRDGDAELEAYNAMLAARAERDRTDADRR</sequence>
<feature type="transmembrane region" description="Helical" evidence="6">
    <location>
        <begin position="135"/>
        <end position="153"/>
    </location>
</feature>
<evidence type="ECO:0000256" key="4">
    <source>
        <dbReference type="ARBA" id="ARBA00022989"/>
    </source>
</evidence>
<keyword evidence="6" id="KW-0186">Copper</keyword>
<feature type="transmembrane region" description="Helical" evidence="6">
    <location>
        <begin position="300"/>
        <end position="322"/>
    </location>
</feature>
<dbReference type="InterPro" id="IPR008457">
    <property type="entry name" value="Cu-R_CopD_dom"/>
</dbReference>
<organism evidence="8 9">
    <name type="scientific">Lysobacter korlensis</name>
    <dbReference type="NCBI Taxonomy" id="553636"/>
    <lineage>
        <taxon>Bacteria</taxon>
        <taxon>Pseudomonadati</taxon>
        <taxon>Pseudomonadota</taxon>
        <taxon>Gammaproteobacteria</taxon>
        <taxon>Lysobacterales</taxon>
        <taxon>Lysobacteraceae</taxon>
        <taxon>Lysobacter</taxon>
    </lineage>
</organism>
<evidence type="ECO:0000259" key="7">
    <source>
        <dbReference type="Pfam" id="PF05425"/>
    </source>
</evidence>
<keyword evidence="2 6" id="KW-1003">Cell membrane</keyword>
<dbReference type="Proteomes" id="UP001589896">
    <property type="component" value="Unassembled WGS sequence"/>
</dbReference>
<feature type="transmembrane region" description="Helical" evidence="6">
    <location>
        <begin position="187"/>
        <end position="213"/>
    </location>
</feature>
<feature type="transmembrane region" description="Helical" evidence="6">
    <location>
        <begin position="599"/>
        <end position="621"/>
    </location>
</feature>
<dbReference type="InterPro" id="IPR032694">
    <property type="entry name" value="CopC/D"/>
</dbReference>
<feature type="transmembrane region" description="Helical" evidence="6">
    <location>
        <begin position="54"/>
        <end position="74"/>
    </location>
</feature>
<comment type="subcellular location">
    <subcellularLocation>
        <location evidence="6">Cell inner membrane</location>
        <topology evidence="6">Multi-pass membrane protein</topology>
    </subcellularLocation>
    <subcellularLocation>
        <location evidence="1">Cell membrane</location>
        <topology evidence="1">Multi-pass membrane protein</topology>
    </subcellularLocation>
</comment>
<dbReference type="PANTHER" id="PTHR34820:SF4">
    <property type="entry name" value="INNER MEMBRANE PROTEIN YEBZ"/>
    <property type="match status" value="1"/>
</dbReference>
<dbReference type="Pfam" id="PF09678">
    <property type="entry name" value="Caa3_CtaG"/>
    <property type="match status" value="1"/>
</dbReference>
<evidence type="ECO:0000313" key="8">
    <source>
        <dbReference type="EMBL" id="MFC0680391.1"/>
    </source>
</evidence>
<keyword evidence="4 6" id="KW-1133">Transmembrane helix</keyword>
<reference evidence="8 9" key="1">
    <citation type="submission" date="2024-09" db="EMBL/GenBank/DDBJ databases">
        <authorList>
            <person name="Sun Q."/>
            <person name="Mori K."/>
        </authorList>
    </citation>
    <scope>NUCLEOTIDE SEQUENCE [LARGE SCALE GENOMIC DNA]</scope>
    <source>
        <strain evidence="8 9">KCTC 23076</strain>
    </source>
</reference>
<gene>
    <name evidence="8" type="ORF">ACFFGH_21370</name>
</gene>
<evidence type="ECO:0000313" key="9">
    <source>
        <dbReference type="Proteomes" id="UP001589896"/>
    </source>
</evidence>
<comment type="function">
    <text evidence="6">Involved in copper resistance.</text>
</comment>
<evidence type="ECO:0000256" key="6">
    <source>
        <dbReference type="RuleBase" id="RU369037"/>
    </source>
</evidence>
<keyword evidence="9" id="KW-1185">Reference proteome</keyword>
<accession>A0ABV6RTT3</accession>
<protein>
    <recommendedName>
        <fullName evidence="6">Copper resistance protein D</fullName>
    </recommendedName>
</protein>
<feature type="transmembrane region" description="Helical" evidence="6">
    <location>
        <begin position="478"/>
        <end position="503"/>
    </location>
</feature>
<keyword evidence="3 6" id="KW-0812">Transmembrane</keyword>
<dbReference type="Pfam" id="PF05425">
    <property type="entry name" value="CopD"/>
    <property type="match status" value="1"/>
</dbReference>
<dbReference type="RefSeq" id="WP_386672079.1">
    <property type="nucleotide sequence ID" value="NZ_JBHLTG010000005.1"/>
</dbReference>
<feature type="transmembrane region" description="Helical" evidence="6">
    <location>
        <begin position="368"/>
        <end position="388"/>
    </location>
</feature>
<feature type="transmembrane region" description="Helical" evidence="6">
    <location>
        <begin position="400"/>
        <end position="418"/>
    </location>
</feature>
<keyword evidence="5 6" id="KW-0472">Membrane</keyword>
<dbReference type="PANTHER" id="PTHR34820">
    <property type="entry name" value="INNER MEMBRANE PROTEIN YEBZ"/>
    <property type="match status" value="1"/>
</dbReference>
<feature type="transmembrane region" description="Helical" evidence="6">
    <location>
        <begin position="548"/>
        <end position="579"/>
    </location>
</feature>
<comment type="similarity">
    <text evidence="6">Belongs to the CopD family.</text>
</comment>
<evidence type="ECO:0000256" key="5">
    <source>
        <dbReference type="ARBA" id="ARBA00023136"/>
    </source>
</evidence>
<comment type="caution">
    <text evidence="8">The sequence shown here is derived from an EMBL/GenBank/DDBJ whole genome shotgun (WGS) entry which is preliminary data.</text>
</comment>
<evidence type="ECO:0000256" key="3">
    <source>
        <dbReference type="ARBA" id="ARBA00022692"/>
    </source>
</evidence>
<feature type="domain" description="Copper resistance protein D" evidence="7">
    <location>
        <begin position="223"/>
        <end position="322"/>
    </location>
</feature>
<evidence type="ECO:0000256" key="1">
    <source>
        <dbReference type="ARBA" id="ARBA00004651"/>
    </source>
</evidence>
<dbReference type="InterPro" id="IPR019108">
    <property type="entry name" value="Caa3_assmbl_CtaG-rel"/>
</dbReference>
<proteinExistence type="inferred from homology"/>